<comment type="caution">
    <text evidence="3">The sequence shown here is derived from an EMBL/GenBank/DDBJ whole genome shotgun (WGS) entry which is preliminary data.</text>
</comment>
<evidence type="ECO:0000256" key="2">
    <source>
        <dbReference type="ARBA" id="ARBA00023239"/>
    </source>
</evidence>
<keyword evidence="2" id="KW-0456">Lyase</keyword>
<gene>
    <name evidence="3" type="ORF">SAMN06265222_115122</name>
</gene>
<evidence type="ECO:0000313" key="3">
    <source>
        <dbReference type="EMBL" id="SMP72676.1"/>
    </source>
</evidence>
<organism evidence="3 4">
    <name type="scientific">Neorhodopirellula lusitana</name>
    <dbReference type="NCBI Taxonomy" id="445327"/>
    <lineage>
        <taxon>Bacteria</taxon>
        <taxon>Pseudomonadati</taxon>
        <taxon>Planctomycetota</taxon>
        <taxon>Planctomycetia</taxon>
        <taxon>Pirellulales</taxon>
        <taxon>Pirellulaceae</taxon>
        <taxon>Neorhodopirellula</taxon>
    </lineage>
</organism>
<reference evidence="3 4" key="1">
    <citation type="submission" date="2017-05" db="EMBL/GenBank/DDBJ databases">
        <authorList>
            <person name="Varghese N."/>
            <person name="Submissions S."/>
        </authorList>
    </citation>
    <scope>NUCLEOTIDE SEQUENCE [LARGE SCALE GENOMIC DNA]</scope>
    <source>
        <strain evidence="3 4">DSM 25457</strain>
    </source>
</reference>
<dbReference type="InterPro" id="IPR002762">
    <property type="entry name" value="CbiX-like"/>
</dbReference>
<evidence type="ECO:0000256" key="1">
    <source>
        <dbReference type="ARBA" id="ARBA00022723"/>
    </source>
</evidence>
<dbReference type="SUPFAM" id="SSF53800">
    <property type="entry name" value="Chelatase"/>
    <property type="match status" value="1"/>
</dbReference>
<dbReference type="Proteomes" id="UP001158067">
    <property type="component" value="Unassembled WGS sequence"/>
</dbReference>
<dbReference type="InterPro" id="IPR050963">
    <property type="entry name" value="Sirohydro_Cobaltochel/CbiX"/>
</dbReference>
<accession>A0ABY1QL68</accession>
<protein>
    <submittedName>
        <fullName evidence="3">Sirohydrochlorin cobaltochelatase</fullName>
    </submittedName>
</protein>
<dbReference type="EMBL" id="FXUG01000015">
    <property type="protein sequence ID" value="SMP72676.1"/>
    <property type="molecule type" value="Genomic_DNA"/>
</dbReference>
<sequence>MPATGVTPETGVLLVGHGTRDRRGTDEFFELGDRLANQMAGRAVVRPALLEFQPPTIATAWGSLVELGVQRIVVAPLLLFAAGHAKSDIPGEVESARAATPNGGSIEVTYSRPISRQGFMVGAVRERLSQALQTDAGLPGQPAVANEVSTAIVMVGRGSRDVCASADMRVLSEVAVRGKAEPSGTSLADEHKLSPIGLATTFYAMATPRLPDTLAQVAGTGSFRRVIVQPHLLFNGRLYEAIVNQVAEARQRFPEVEFIISDYLGPTDAVAQAIASRIQEATLTRPE</sequence>
<dbReference type="PANTHER" id="PTHR33542:SF3">
    <property type="entry name" value="SIROHYDROCHLORIN FERROCHELATASE, CHLOROPLASTIC"/>
    <property type="match status" value="1"/>
</dbReference>
<keyword evidence="4" id="KW-1185">Reference proteome</keyword>
<dbReference type="PANTHER" id="PTHR33542">
    <property type="entry name" value="SIROHYDROCHLORIN FERROCHELATASE, CHLOROPLASTIC"/>
    <property type="match status" value="1"/>
</dbReference>
<dbReference type="RefSeq" id="WP_283434642.1">
    <property type="nucleotide sequence ID" value="NZ_FXUG01000015.1"/>
</dbReference>
<dbReference type="Pfam" id="PF01903">
    <property type="entry name" value="CbiX"/>
    <property type="match status" value="2"/>
</dbReference>
<proteinExistence type="predicted"/>
<keyword evidence="1" id="KW-0479">Metal-binding</keyword>
<dbReference type="CDD" id="cd03414">
    <property type="entry name" value="CbiX_SirB_C"/>
    <property type="match status" value="1"/>
</dbReference>
<dbReference type="CDD" id="cd03416">
    <property type="entry name" value="CbiX_SirB_N"/>
    <property type="match status" value="1"/>
</dbReference>
<dbReference type="Gene3D" id="3.40.50.1400">
    <property type="match status" value="2"/>
</dbReference>
<name>A0ABY1QL68_9BACT</name>
<evidence type="ECO:0000313" key="4">
    <source>
        <dbReference type="Proteomes" id="UP001158067"/>
    </source>
</evidence>